<accession>A0A1Y4LY67</accession>
<dbReference type="InterPro" id="IPR000182">
    <property type="entry name" value="GNAT_dom"/>
</dbReference>
<dbReference type="AlphaFoldDB" id="A0A1Y4LY67"/>
<dbReference type="CDD" id="cd04645">
    <property type="entry name" value="LbH_gamma_CA_like"/>
    <property type="match status" value="1"/>
</dbReference>
<dbReference type="Proteomes" id="UP000195447">
    <property type="component" value="Unassembled WGS sequence"/>
</dbReference>
<dbReference type="Pfam" id="PF13420">
    <property type="entry name" value="Acetyltransf_4"/>
    <property type="match status" value="1"/>
</dbReference>
<dbReference type="InterPro" id="IPR011004">
    <property type="entry name" value="Trimer_LpxA-like_sf"/>
</dbReference>
<sequence length="327" mass="36494">MGDSVMNRIRLFDSMDVESIYDIYAYYVKNSTAIFDLAPMDKEVFKNKMLDTSEEYPFYVAEHDGELIGYAYVHKAFAKEAYRFCVELSIYFKKGNHYGMADALVKKVEEACIQKGYKWIIACITDTNTTSINFHLKHGYVKTGSLQNCGYKWNQWHGVNWLCKDLMSMNIESYYKASSAIVDGDVKIAKDVSIWHGAVIRADSASVEIDEGTNVQDMALIHVDKDHPVKIGKRVTIGHKAIVHGATIEDDVLIGMSALVMNGAVIKKGSIVGAGALVKENMIVPEGSVVVGMPAKVIKQTNSDQIQMIKENADHYIELAKQSLNKV</sequence>
<dbReference type="PROSITE" id="PS51186">
    <property type="entry name" value="GNAT"/>
    <property type="match status" value="1"/>
</dbReference>
<dbReference type="PANTHER" id="PTHR13061:SF29">
    <property type="entry name" value="GAMMA CARBONIC ANHYDRASE-LIKE 1, MITOCHONDRIAL-RELATED"/>
    <property type="match status" value="1"/>
</dbReference>
<evidence type="ECO:0000313" key="2">
    <source>
        <dbReference type="EMBL" id="OUP61517.1"/>
    </source>
</evidence>
<feature type="domain" description="N-acetyltransferase" evidence="1">
    <location>
        <begin position="7"/>
        <end position="172"/>
    </location>
</feature>
<dbReference type="Pfam" id="PF00132">
    <property type="entry name" value="Hexapep"/>
    <property type="match status" value="1"/>
</dbReference>
<dbReference type="Gene3D" id="3.40.630.30">
    <property type="match status" value="1"/>
</dbReference>
<gene>
    <name evidence="2" type="ORF">B5F14_02700</name>
</gene>
<keyword evidence="3" id="KW-1185">Reference proteome</keyword>
<dbReference type="InterPro" id="IPR050484">
    <property type="entry name" value="Transf_Hexapept/Carb_Anhydrase"/>
</dbReference>
<dbReference type="SUPFAM" id="SSF51161">
    <property type="entry name" value="Trimeric LpxA-like enzymes"/>
    <property type="match status" value="1"/>
</dbReference>
<dbReference type="GO" id="GO:0016747">
    <property type="term" value="F:acyltransferase activity, transferring groups other than amino-acyl groups"/>
    <property type="evidence" value="ECO:0007669"/>
    <property type="project" value="InterPro"/>
</dbReference>
<dbReference type="CDD" id="cd04301">
    <property type="entry name" value="NAT_SF"/>
    <property type="match status" value="1"/>
</dbReference>
<comment type="caution">
    <text evidence="2">The sequence shown here is derived from an EMBL/GenBank/DDBJ whole genome shotgun (WGS) entry which is preliminary data.</text>
</comment>
<dbReference type="EMBL" id="NFKM01000003">
    <property type="protein sequence ID" value="OUP61517.1"/>
    <property type="molecule type" value="Genomic_DNA"/>
</dbReference>
<evidence type="ECO:0000313" key="3">
    <source>
        <dbReference type="Proteomes" id="UP000195447"/>
    </source>
</evidence>
<proteinExistence type="predicted"/>
<dbReference type="InterPro" id="IPR001451">
    <property type="entry name" value="Hexapep"/>
</dbReference>
<name>A0A1Y4LY67_9FIRM</name>
<dbReference type="InterPro" id="IPR016181">
    <property type="entry name" value="Acyl_CoA_acyltransferase"/>
</dbReference>
<dbReference type="InterPro" id="IPR047324">
    <property type="entry name" value="LbH_gamma_CA-like"/>
</dbReference>
<protein>
    <recommendedName>
        <fullName evidence="1">N-acetyltransferase domain-containing protein</fullName>
    </recommendedName>
</protein>
<dbReference type="PANTHER" id="PTHR13061">
    <property type="entry name" value="DYNACTIN SUBUNIT P25"/>
    <property type="match status" value="1"/>
</dbReference>
<evidence type="ECO:0000259" key="1">
    <source>
        <dbReference type="PROSITE" id="PS51186"/>
    </source>
</evidence>
<organism evidence="2 3">
    <name type="scientific">Faecalitalea cylindroides</name>
    <dbReference type="NCBI Taxonomy" id="39483"/>
    <lineage>
        <taxon>Bacteria</taxon>
        <taxon>Bacillati</taxon>
        <taxon>Bacillota</taxon>
        <taxon>Erysipelotrichia</taxon>
        <taxon>Erysipelotrichales</taxon>
        <taxon>Erysipelotrichaceae</taxon>
        <taxon>Faecalitalea</taxon>
    </lineage>
</organism>
<dbReference type="SUPFAM" id="SSF55729">
    <property type="entry name" value="Acyl-CoA N-acyltransferases (Nat)"/>
    <property type="match status" value="1"/>
</dbReference>
<reference evidence="3" key="1">
    <citation type="submission" date="2017-04" db="EMBL/GenBank/DDBJ databases">
        <title>Function of individual gut microbiota members based on whole genome sequencing of pure cultures obtained from chicken caecum.</title>
        <authorList>
            <person name="Medvecky M."/>
            <person name="Cejkova D."/>
            <person name="Polansky O."/>
            <person name="Karasova D."/>
            <person name="Kubasova T."/>
            <person name="Cizek A."/>
            <person name="Rychlik I."/>
        </authorList>
    </citation>
    <scope>NUCLEOTIDE SEQUENCE [LARGE SCALE GENOMIC DNA]</scope>
    <source>
        <strain evidence="3">An178</strain>
    </source>
</reference>
<dbReference type="Gene3D" id="2.160.10.10">
    <property type="entry name" value="Hexapeptide repeat proteins"/>
    <property type="match status" value="1"/>
</dbReference>